<dbReference type="Gene3D" id="1.50.10.10">
    <property type="match status" value="1"/>
</dbReference>
<keyword evidence="4 12" id="KW-0732">Signal</keyword>
<evidence type="ECO:0000256" key="11">
    <source>
        <dbReference type="ARBA" id="ARBA00033473"/>
    </source>
</evidence>
<evidence type="ECO:0000313" key="14">
    <source>
        <dbReference type="EMBL" id="KAK0556206.1"/>
    </source>
</evidence>
<dbReference type="Proteomes" id="UP001176517">
    <property type="component" value="Unassembled WGS sequence"/>
</dbReference>
<dbReference type="InterPro" id="IPR000165">
    <property type="entry name" value="Glucoamylase"/>
</dbReference>
<dbReference type="GO" id="GO:0000324">
    <property type="term" value="C:fungal-type vacuole"/>
    <property type="evidence" value="ECO:0007669"/>
    <property type="project" value="TreeGrafter"/>
</dbReference>
<dbReference type="InterPro" id="IPR008928">
    <property type="entry name" value="6-hairpin_glycosidase_sf"/>
</dbReference>
<feature type="signal peptide" evidence="12">
    <location>
        <begin position="1"/>
        <end position="26"/>
    </location>
</feature>
<organism evidence="14 15">
    <name type="scientific">Tilletia horrida</name>
    <dbReference type="NCBI Taxonomy" id="155126"/>
    <lineage>
        <taxon>Eukaryota</taxon>
        <taxon>Fungi</taxon>
        <taxon>Dikarya</taxon>
        <taxon>Basidiomycota</taxon>
        <taxon>Ustilaginomycotina</taxon>
        <taxon>Exobasidiomycetes</taxon>
        <taxon>Tilletiales</taxon>
        <taxon>Tilletiaceae</taxon>
        <taxon>Tilletia</taxon>
    </lineage>
</organism>
<evidence type="ECO:0000256" key="2">
    <source>
        <dbReference type="ARBA" id="ARBA00006188"/>
    </source>
</evidence>
<dbReference type="EMBL" id="JAPDMZ010000018">
    <property type="protein sequence ID" value="KAK0556206.1"/>
    <property type="molecule type" value="Genomic_DNA"/>
</dbReference>
<evidence type="ECO:0000256" key="1">
    <source>
        <dbReference type="ARBA" id="ARBA00001863"/>
    </source>
</evidence>
<dbReference type="EC" id="3.2.1.3" evidence="3"/>
<comment type="caution">
    <text evidence="14">The sequence shown here is derived from an EMBL/GenBank/DDBJ whole genome shotgun (WGS) entry which is preliminary data.</text>
</comment>
<keyword evidence="9" id="KW-0624">Polysaccharide degradation</keyword>
<reference evidence="14" key="1">
    <citation type="journal article" date="2023" name="PhytoFront">
        <title>Draft Genome Resources of Seven Strains of Tilletia horrida, Causal Agent of Kernel Smut of Rice.</title>
        <authorList>
            <person name="Khanal S."/>
            <person name="Antony Babu S."/>
            <person name="Zhou X.G."/>
        </authorList>
    </citation>
    <scope>NUCLEOTIDE SEQUENCE</scope>
    <source>
        <strain evidence="14">TX6</strain>
    </source>
</reference>
<proteinExistence type="inferred from homology"/>
<dbReference type="PANTHER" id="PTHR31616:SF12">
    <property type="entry name" value="GLUCOAMYLASE"/>
    <property type="match status" value="1"/>
</dbReference>
<evidence type="ECO:0000313" key="15">
    <source>
        <dbReference type="Proteomes" id="UP001176517"/>
    </source>
</evidence>
<dbReference type="SUPFAM" id="SSF48208">
    <property type="entry name" value="Six-hairpin glycosidases"/>
    <property type="match status" value="1"/>
</dbReference>
<dbReference type="FunFam" id="1.50.10.10:FF:000018">
    <property type="entry name" value="Glucoamylase"/>
    <property type="match status" value="1"/>
</dbReference>
<keyword evidence="6" id="KW-0325">Glycoprotein</keyword>
<evidence type="ECO:0000256" key="7">
    <source>
        <dbReference type="ARBA" id="ARBA00023277"/>
    </source>
</evidence>
<dbReference type="Pfam" id="PF00723">
    <property type="entry name" value="Glyco_hydro_15"/>
    <property type="match status" value="1"/>
</dbReference>
<accession>A0AAN6GVI5</accession>
<keyword evidence="5" id="KW-0378">Hydrolase</keyword>
<evidence type="ECO:0000256" key="5">
    <source>
        <dbReference type="ARBA" id="ARBA00022801"/>
    </source>
</evidence>
<sequence>MQGLRFLNFLACVLLPVTQLAPSVQAGTVTADFAFQGMLANIGGASNPSLVPNVLTGAVIASPSTASPNYFYSWVRDSAMTMKIVIDNFIHGQHGVKRSLIENWINAELIHQSNAMPSSSSLGEPKFNVDGSLFTGPWGRPQNDGPALRATAVMKYAYQIGLSDSLVTSKLYKSDLSQPSLIKSDLEYVAHHWQDSTFDLWEEVQATHFFTLAVQYRALTEGAAFATAMKDSGAATFYAQQASAISSKLQSFWSSSLNRVQAYQNTPSGFNRNGLDCSVLLGSLHGWIQNSTASGVSSALFGPGSDRILATHRQYVDSFRGLYPINNNAAAPAAVGVGRYPSDIYDGVSTSQGNPWFLCTTTAAEILYNAQNLFASQGGLTVSSTNQNFFSQFQSGVSTGSYGAGSKTYSTLVQGMKNQADGFMSIVNQHAAANGSLAEEFSRYNGYEVGARDLTWSYAAFLSADAARSGRAVF</sequence>
<evidence type="ECO:0000256" key="6">
    <source>
        <dbReference type="ARBA" id="ARBA00023180"/>
    </source>
</evidence>
<evidence type="ECO:0000256" key="9">
    <source>
        <dbReference type="ARBA" id="ARBA00023326"/>
    </source>
</evidence>
<evidence type="ECO:0000256" key="8">
    <source>
        <dbReference type="ARBA" id="ARBA00023295"/>
    </source>
</evidence>
<dbReference type="InterPro" id="IPR012341">
    <property type="entry name" value="6hp_glycosidase-like_sf"/>
</dbReference>
<keyword evidence="7" id="KW-0119">Carbohydrate metabolism</keyword>
<evidence type="ECO:0000256" key="10">
    <source>
        <dbReference type="ARBA" id="ARBA00033442"/>
    </source>
</evidence>
<evidence type="ECO:0000256" key="4">
    <source>
        <dbReference type="ARBA" id="ARBA00022729"/>
    </source>
</evidence>
<keyword evidence="15" id="KW-1185">Reference proteome</keyword>
<comment type="similarity">
    <text evidence="2">Belongs to the glycosyl hydrolase 15 family.</text>
</comment>
<evidence type="ECO:0000256" key="3">
    <source>
        <dbReference type="ARBA" id="ARBA00012593"/>
    </source>
</evidence>
<dbReference type="InterPro" id="IPR011613">
    <property type="entry name" value="GH15-like"/>
</dbReference>
<comment type="catalytic activity">
    <reaction evidence="1">
        <text>Hydrolysis of terminal (1-&gt;4)-linked alpha-D-glucose residues successively from non-reducing ends of the chains with release of beta-D-glucose.</text>
        <dbReference type="EC" id="3.2.1.3"/>
    </reaction>
</comment>
<dbReference type="AlphaFoldDB" id="A0AAN6GVI5"/>
<keyword evidence="8" id="KW-0326">Glycosidase</keyword>
<dbReference type="PANTHER" id="PTHR31616">
    <property type="entry name" value="TREHALASE"/>
    <property type="match status" value="1"/>
</dbReference>
<dbReference type="GO" id="GO:0004339">
    <property type="term" value="F:glucan 1,4-alpha-glucosidase activity"/>
    <property type="evidence" value="ECO:0007669"/>
    <property type="project" value="UniProtKB-EC"/>
</dbReference>
<gene>
    <name evidence="14" type="ORF">OC846_001300</name>
</gene>
<protein>
    <recommendedName>
        <fullName evidence="3">glucan 1,4-alpha-glucosidase</fullName>
        <ecNumber evidence="3">3.2.1.3</ecNumber>
    </recommendedName>
    <alternativeName>
        <fullName evidence="11">1,4-alpha-D-glucan glucohydrolase</fullName>
    </alternativeName>
    <alternativeName>
        <fullName evidence="10">Glucan 1,4-alpha-glucosidase</fullName>
    </alternativeName>
</protein>
<dbReference type="GO" id="GO:0000272">
    <property type="term" value="P:polysaccharide catabolic process"/>
    <property type="evidence" value="ECO:0007669"/>
    <property type="project" value="UniProtKB-KW"/>
</dbReference>
<feature type="chain" id="PRO_5042852194" description="glucan 1,4-alpha-glucosidase" evidence="12">
    <location>
        <begin position="27"/>
        <end position="474"/>
    </location>
</feature>
<name>A0AAN6GVI5_9BASI</name>
<evidence type="ECO:0000259" key="13">
    <source>
        <dbReference type="Pfam" id="PF00723"/>
    </source>
</evidence>
<dbReference type="PRINTS" id="PR00736">
    <property type="entry name" value="GLHYDRLASE15"/>
</dbReference>
<feature type="domain" description="GH15-like" evidence="13">
    <location>
        <begin position="48"/>
        <end position="464"/>
    </location>
</feature>
<evidence type="ECO:0000256" key="12">
    <source>
        <dbReference type="SAM" id="SignalP"/>
    </source>
</evidence>